<evidence type="ECO:0000256" key="1">
    <source>
        <dbReference type="SAM" id="MobiDB-lite"/>
    </source>
</evidence>
<sequence length="81" mass="9168">MEIRAPAKPISEMMMRCRETPVHKHNVNLRATSGEALREAMKPKTDDQAEGLIERNRKAQQKENKTDRNLAKSGKKIAPSV</sequence>
<evidence type="ECO:0000313" key="4">
    <source>
        <dbReference type="Proteomes" id="UP000030765"/>
    </source>
</evidence>
<evidence type="ECO:0000313" key="3">
    <source>
        <dbReference type="EnsemblMetazoa" id="ASIC020908-PA"/>
    </source>
</evidence>
<dbReference type="EMBL" id="KE525402">
    <property type="protein sequence ID" value="KFB52647.1"/>
    <property type="molecule type" value="Genomic_DNA"/>
</dbReference>
<feature type="compositionally biased region" description="Basic and acidic residues" evidence="1">
    <location>
        <begin position="39"/>
        <end position="70"/>
    </location>
</feature>
<protein>
    <submittedName>
        <fullName evidence="2 3">Uncharacterized protein</fullName>
    </submittedName>
</protein>
<dbReference type="EnsemblMetazoa" id="ASIC020908-RA">
    <property type="protein sequence ID" value="ASIC020908-PA"/>
    <property type="gene ID" value="ASIC020908"/>
</dbReference>
<accession>A0A084WR03</accession>
<dbReference type="VEuPathDB" id="VectorBase:ASIC020908"/>
<reference evidence="2 4" key="1">
    <citation type="journal article" date="2014" name="BMC Genomics">
        <title>Genome sequence of Anopheles sinensis provides insight into genetics basis of mosquito competence for malaria parasites.</title>
        <authorList>
            <person name="Zhou D."/>
            <person name="Zhang D."/>
            <person name="Ding G."/>
            <person name="Shi L."/>
            <person name="Hou Q."/>
            <person name="Ye Y."/>
            <person name="Xu Y."/>
            <person name="Zhou H."/>
            <person name="Xiong C."/>
            <person name="Li S."/>
            <person name="Yu J."/>
            <person name="Hong S."/>
            <person name="Yu X."/>
            <person name="Zou P."/>
            <person name="Chen C."/>
            <person name="Chang X."/>
            <person name="Wang W."/>
            <person name="Lv Y."/>
            <person name="Sun Y."/>
            <person name="Ma L."/>
            <person name="Shen B."/>
            <person name="Zhu C."/>
        </authorList>
    </citation>
    <scope>NUCLEOTIDE SEQUENCE [LARGE SCALE GENOMIC DNA]</scope>
</reference>
<reference evidence="3" key="2">
    <citation type="submission" date="2020-05" db="UniProtKB">
        <authorList>
            <consortium name="EnsemblMetazoa"/>
        </authorList>
    </citation>
    <scope>IDENTIFICATION</scope>
</reference>
<feature type="region of interest" description="Disordered" evidence="1">
    <location>
        <begin position="39"/>
        <end position="81"/>
    </location>
</feature>
<keyword evidence="4" id="KW-1185">Reference proteome</keyword>
<proteinExistence type="predicted"/>
<dbReference type="EMBL" id="ATLV01025865">
    <property type="status" value="NOT_ANNOTATED_CDS"/>
    <property type="molecule type" value="Genomic_DNA"/>
</dbReference>
<gene>
    <name evidence="2" type="ORF">ZHAS_00020908</name>
</gene>
<organism evidence="2">
    <name type="scientific">Anopheles sinensis</name>
    <name type="common">Mosquito</name>
    <dbReference type="NCBI Taxonomy" id="74873"/>
    <lineage>
        <taxon>Eukaryota</taxon>
        <taxon>Metazoa</taxon>
        <taxon>Ecdysozoa</taxon>
        <taxon>Arthropoda</taxon>
        <taxon>Hexapoda</taxon>
        <taxon>Insecta</taxon>
        <taxon>Pterygota</taxon>
        <taxon>Neoptera</taxon>
        <taxon>Endopterygota</taxon>
        <taxon>Diptera</taxon>
        <taxon>Nematocera</taxon>
        <taxon>Culicoidea</taxon>
        <taxon>Culicidae</taxon>
        <taxon>Anophelinae</taxon>
        <taxon>Anopheles</taxon>
    </lineage>
</organism>
<dbReference type="Proteomes" id="UP000030765">
    <property type="component" value="Unassembled WGS sequence"/>
</dbReference>
<dbReference type="AlphaFoldDB" id="A0A084WR03"/>
<evidence type="ECO:0000313" key="2">
    <source>
        <dbReference type="EMBL" id="KFB52647.1"/>
    </source>
</evidence>
<name>A0A084WR03_ANOSI</name>